<evidence type="ECO:0000259" key="7">
    <source>
        <dbReference type="PROSITE" id="PS50105"/>
    </source>
</evidence>
<evidence type="ECO:0000313" key="9">
    <source>
        <dbReference type="Proteomes" id="UP000094385"/>
    </source>
</evidence>
<dbReference type="Gene3D" id="2.30.30.40">
    <property type="entry name" value="SH3 Domains"/>
    <property type="match status" value="1"/>
</dbReference>
<dbReference type="SUPFAM" id="SSF50044">
    <property type="entry name" value="SH3-domain"/>
    <property type="match status" value="1"/>
</dbReference>
<dbReference type="PROSITE" id="PS50003">
    <property type="entry name" value="PH_DOMAIN"/>
    <property type="match status" value="1"/>
</dbReference>
<dbReference type="STRING" id="675824.A0A1E3Q6H5"/>
<dbReference type="GO" id="GO:0007032">
    <property type="term" value="P:endosome organization"/>
    <property type="evidence" value="ECO:0007669"/>
    <property type="project" value="TreeGrafter"/>
</dbReference>
<sequence>MDKPFDWPKYLVAVHDFNRRTVDELTLRKGDRIEVLETDDGFNDGWYMGRNLVTNRTGLFPYVYTAVISPSEYASPQVSQEQAGSTPPSSDEDGMVSEKHASIYEAFNDIEHALSGLGPPSVSSNEASTSNVLSWTSLDVSQYLAQEGFEPDVCAKFVEHKITGKIFLELELPLLKELDITSFGTRFELNKVIEKLRKAAESAPRSSPRPTSYGQANRQNHQSIQPLDPDNRSRLSVRVPAHTRQRSRSLDIPQENRHKSGMPSFDRNWQLPHSPKLAQSPPQLAMSPLGSVQGLEPGAAEPLLPISYGSEDGTQYVIADMQDTQEGFQSPILDSAATKIQKQTASTSTLDSQRSYVDESISRTNSQYQPMKKSIDAPTSEHEQESSLQEYRNSSTTSAITDIAYDSPISSAYTSPTVAQSEIPPRQSLMVAHKIVSHISSDLSGTERDKLDSFKLKGRTADRAGQGQPSPKRTITEPLNGTLTAQFFGQSDSVTVTNTNTPRSVSSTSFKPKKLTKQNTSAFTEGRQKITPDQSAASGEYSGWMSKRGGSGVGAWKTRFFVLHGTRLSYFTSGADQKEKGLIDITAHRVVPIKANEDKLVALYAASTGSGRYCFKLVPPAPGSRKGVTFTAPRVHYFAIDNREDMRGWMNALMKATIDRDDSVPVISSCTTPTVSLAKARELNALAMEARAEELRMSLTGASSESSSTVSTPELSVSKESDNSEHVDSAFSFENMKQLTLEENKTLS</sequence>
<keyword evidence="2" id="KW-0597">Phosphoprotein</keyword>
<gene>
    <name evidence="8" type="ORF">LIPSTDRAFT_63392</name>
</gene>
<dbReference type="Pfam" id="PF00018">
    <property type="entry name" value="SH3_1"/>
    <property type="match status" value="1"/>
</dbReference>
<feature type="compositionally biased region" description="Basic and acidic residues" evidence="4">
    <location>
        <begin position="373"/>
        <end position="385"/>
    </location>
</feature>
<dbReference type="Gene3D" id="2.30.29.30">
    <property type="entry name" value="Pleckstrin-homology domain (PH domain)/Phosphotyrosine-binding domain (PTB)"/>
    <property type="match status" value="1"/>
</dbReference>
<evidence type="ECO:0000256" key="3">
    <source>
        <dbReference type="PROSITE-ProRule" id="PRU00192"/>
    </source>
</evidence>
<dbReference type="GO" id="GO:0042147">
    <property type="term" value="P:retrograde transport, endosome to Golgi"/>
    <property type="evidence" value="ECO:0007669"/>
    <property type="project" value="TreeGrafter"/>
</dbReference>
<dbReference type="GO" id="GO:0005769">
    <property type="term" value="C:early endosome"/>
    <property type="evidence" value="ECO:0007669"/>
    <property type="project" value="TreeGrafter"/>
</dbReference>
<name>A0A1E3Q6H5_LIPST</name>
<evidence type="ECO:0000256" key="2">
    <source>
        <dbReference type="ARBA" id="ARBA00022553"/>
    </source>
</evidence>
<dbReference type="SMART" id="SM00326">
    <property type="entry name" value="SH3"/>
    <property type="match status" value="1"/>
</dbReference>
<organism evidence="8 9">
    <name type="scientific">Lipomyces starkeyi NRRL Y-11557</name>
    <dbReference type="NCBI Taxonomy" id="675824"/>
    <lineage>
        <taxon>Eukaryota</taxon>
        <taxon>Fungi</taxon>
        <taxon>Dikarya</taxon>
        <taxon>Ascomycota</taxon>
        <taxon>Saccharomycotina</taxon>
        <taxon>Lipomycetes</taxon>
        <taxon>Lipomycetales</taxon>
        <taxon>Lipomycetaceae</taxon>
        <taxon>Lipomyces</taxon>
    </lineage>
</organism>
<feature type="compositionally biased region" description="Basic and acidic residues" evidence="4">
    <location>
        <begin position="717"/>
        <end position="728"/>
    </location>
</feature>
<evidence type="ECO:0000256" key="4">
    <source>
        <dbReference type="SAM" id="MobiDB-lite"/>
    </source>
</evidence>
<feature type="compositionally biased region" description="Polar residues" evidence="4">
    <location>
        <begin position="467"/>
        <end position="477"/>
    </location>
</feature>
<feature type="domain" description="SH3" evidence="5">
    <location>
        <begin position="6"/>
        <end position="70"/>
    </location>
</feature>
<dbReference type="PROSITE" id="PS50002">
    <property type="entry name" value="SH3"/>
    <property type="match status" value="1"/>
</dbReference>
<dbReference type="SUPFAM" id="SSF47769">
    <property type="entry name" value="SAM/Pointed domain"/>
    <property type="match status" value="1"/>
</dbReference>
<feature type="compositionally biased region" description="Low complexity" evidence="4">
    <location>
        <begin position="698"/>
        <end position="716"/>
    </location>
</feature>
<dbReference type="GO" id="GO:0005829">
    <property type="term" value="C:cytosol"/>
    <property type="evidence" value="ECO:0007669"/>
    <property type="project" value="GOC"/>
</dbReference>
<evidence type="ECO:0000313" key="8">
    <source>
        <dbReference type="EMBL" id="ODQ73094.1"/>
    </source>
</evidence>
<feature type="region of interest" description="Disordered" evidence="4">
    <location>
        <begin position="458"/>
        <end position="477"/>
    </location>
</feature>
<feature type="compositionally biased region" description="Polar residues" evidence="4">
    <location>
        <begin position="204"/>
        <end position="225"/>
    </location>
</feature>
<feature type="compositionally biased region" description="Polar residues" evidence="4">
    <location>
        <begin position="343"/>
        <end position="355"/>
    </location>
</feature>
<dbReference type="InterPro" id="IPR001660">
    <property type="entry name" value="SAM"/>
</dbReference>
<dbReference type="GO" id="GO:0005802">
    <property type="term" value="C:trans-Golgi network"/>
    <property type="evidence" value="ECO:0007669"/>
    <property type="project" value="TreeGrafter"/>
</dbReference>
<dbReference type="Gene3D" id="1.10.150.50">
    <property type="entry name" value="Transcription Factor, Ets-1"/>
    <property type="match status" value="1"/>
</dbReference>
<feature type="region of interest" description="Disordered" evidence="4">
    <location>
        <begin position="198"/>
        <end position="281"/>
    </location>
</feature>
<feature type="region of interest" description="Disordered" evidence="4">
    <location>
        <begin position="343"/>
        <end position="395"/>
    </location>
</feature>
<feature type="domain" description="SAM" evidence="7">
    <location>
        <begin position="135"/>
        <end position="199"/>
    </location>
</feature>
<feature type="compositionally biased region" description="Polar residues" evidence="4">
    <location>
        <begin position="494"/>
        <end position="510"/>
    </location>
</feature>
<dbReference type="SMART" id="SM00233">
    <property type="entry name" value="PH"/>
    <property type="match status" value="1"/>
</dbReference>
<dbReference type="FunFam" id="2.30.29.30:FF:000230">
    <property type="entry name" value="Polarized growth protein (Boi2)"/>
    <property type="match status" value="1"/>
</dbReference>
<dbReference type="InterPro" id="IPR045188">
    <property type="entry name" value="Boi1/Boi2-like"/>
</dbReference>
<keyword evidence="9" id="KW-1185">Reference proteome</keyword>
<feature type="domain" description="PH" evidence="6">
    <location>
        <begin position="538"/>
        <end position="658"/>
    </location>
</feature>
<dbReference type="InterPro" id="IPR001452">
    <property type="entry name" value="SH3_domain"/>
</dbReference>
<dbReference type="SUPFAM" id="SSF50729">
    <property type="entry name" value="PH domain-like"/>
    <property type="match status" value="1"/>
</dbReference>
<dbReference type="AlphaFoldDB" id="A0A1E3Q6H5"/>
<protein>
    <recommendedName>
        <fullName evidence="10">Protein BOI2</fullName>
    </recommendedName>
</protein>
<dbReference type="EMBL" id="KV454294">
    <property type="protein sequence ID" value="ODQ73094.1"/>
    <property type="molecule type" value="Genomic_DNA"/>
</dbReference>
<dbReference type="Pfam" id="PF07647">
    <property type="entry name" value="SAM_2"/>
    <property type="match status" value="1"/>
</dbReference>
<proteinExistence type="predicted"/>
<evidence type="ECO:0008006" key="10">
    <source>
        <dbReference type="Google" id="ProtNLM"/>
    </source>
</evidence>
<feature type="compositionally biased region" description="Polar residues" evidence="4">
    <location>
        <begin position="386"/>
        <end position="395"/>
    </location>
</feature>
<feature type="region of interest" description="Disordered" evidence="4">
    <location>
        <begin position="698"/>
        <end position="735"/>
    </location>
</feature>
<feature type="region of interest" description="Disordered" evidence="4">
    <location>
        <begin position="75"/>
        <end position="95"/>
    </location>
</feature>
<dbReference type="Proteomes" id="UP000094385">
    <property type="component" value="Unassembled WGS sequence"/>
</dbReference>
<feature type="compositionally biased region" description="Polar residues" evidence="4">
    <location>
        <begin position="75"/>
        <end position="89"/>
    </location>
</feature>
<accession>A0A1E3Q6H5</accession>
<dbReference type="InterPro" id="IPR013761">
    <property type="entry name" value="SAM/pointed_sf"/>
</dbReference>
<dbReference type="InterPro" id="IPR001849">
    <property type="entry name" value="PH_domain"/>
</dbReference>
<evidence type="ECO:0000259" key="6">
    <source>
        <dbReference type="PROSITE" id="PS50003"/>
    </source>
</evidence>
<dbReference type="InterPro" id="IPR011993">
    <property type="entry name" value="PH-like_dom_sf"/>
</dbReference>
<dbReference type="InterPro" id="IPR036028">
    <property type="entry name" value="SH3-like_dom_sf"/>
</dbReference>
<dbReference type="CDD" id="cd13316">
    <property type="entry name" value="PH_Boi"/>
    <property type="match status" value="1"/>
</dbReference>
<dbReference type="PROSITE" id="PS50105">
    <property type="entry name" value="SAM_DOMAIN"/>
    <property type="match status" value="1"/>
</dbReference>
<dbReference type="Pfam" id="PF00169">
    <property type="entry name" value="PH"/>
    <property type="match status" value="1"/>
</dbReference>
<dbReference type="PANTHER" id="PTHR22902">
    <property type="entry name" value="SESQUIPEDALIAN"/>
    <property type="match status" value="1"/>
</dbReference>
<dbReference type="SMART" id="SM00454">
    <property type="entry name" value="SAM"/>
    <property type="match status" value="1"/>
</dbReference>
<dbReference type="GO" id="GO:0055037">
    <property type="term" value="C:recycling endosome"/>
    <property type="evidence" value="ECO:0007669"/>
    <property type="project" value="TreeGrafter"/>
</dbReference>
<feature type="region of interest" description="Disordered" evidence="4">
    <location>
        <begin position="494"/>
        <end position="541"/>
    </location>
</feature>
<evidence type="ECO:0000259" key="5">
    <source>
        <dbReference type="PROSITE" id="PS50002"/>
    </source>
</evidence>
<dbReference type="OrthoDB" id="73680at2759"/>
<keyword evidence="1 3" id="KW-0728">SH3 domain</keyword>
<dbReference type="PANTHER" id="PTHR22902:SF27">
    <property type="entry name" value="PLECKSTRIN HOMOLOGY DOMAIN-CONTAINING FAMILY A MEMBER 3"/>
    <property type="match status" value="1"/>
</dbReference>
<evidence type="ECO:0000256" key="1">
    <source>
        <dbReference type="ARBA" id="ARBA00022443"/>
    </source>
</evidence>
<reference evidence="8 9" key="1">
    <citation type="journal article" date="2016" name="Proc. Natl. Acad. Sci. U.S.A.">
        <title>Comparative genomics of biotechnologically important yeasts.</title>
        <authorList>
            <person name="Riley R."/>
            <person name="Haridas S."/>
            <person name="Wolfe K.H."/>
            <person name="Lopes M.R."/>
            <person name="Hittinger C.T."/>
            <person name="Goeker M."/>
            <person name="Salamov A.A."/>
            <person name="Wisecaver J.H."/>
            <person name="Long T.M."/>
            <person name="Calvey C.H."/>
            <person name="Aerts A.L."/>
            <person name="Barry K.W."/>
            <person name="Choi C."/>
            <person name="Clum A."/>
            <person name="Coughlan A.Y."/>
            <person name="Deshpande S."/>
            <person name="Douglass A.P."/>
            <person name="Hanson S.J."/>
            <person name="Klenk H.-P."/>
            <person name="LaButti K.M."/>
            <person name="Lapidus A."/>
            <person name="Lindquist E.A."/>
            <person name="Lipzen A.M."/>
            <person name="Meier-Kolthoff J.P."/>
            <person name="Ohm R.A."/>
            <person name="Otillar R.P."/>
            <person name="Pangilinan J.L."/>
            <person name="Peng Y."/>
            <person name="Rokas A."/>
            <person name="Rosa C.A."/>
            <person name="Scheuner C."/>
            <person name="Sibirny A.A."/>
            <person name="Slot J.C."/>
            <person name="Stielow J.B."/>
            <person name="Sun H."/>
            <person name="Kurtzman C.P."/>
            <person name="Blackwell M."/>
            <person name="Grigoriev I.V."/>
            <person name="Jeffries T.W."/>
        </authorList>
    </citation>
    <scope>NUCLEOTIDE SEQUENCE [LARGE SCALE GENOMIC DNA]</scope>
    <source>
        <strain evidence="8 9">NRRL Y-11557</strain>
    </source>
</reference>
<dbReference type="GO" id="GO:0001881">
    <property type="term" value="P:receptor recycling"/>
    <property type="evidence" value="ECO:0007669"/>
    <property type="project" value="TreeGrafter"/>
</dbReference>